<sequence>MSDPSLSRIPPRDHVKRRIRMLRQDKNLPSAPNDPNFASVPISLTKTLRQDQFLRCDTGAGDDRIMVFGSTEQLDILQSVDDFLVDGTFKVVPEIFYQLYIVHGIYRGHVVPVLYALLRRKNAVTYQRLINQIVEFAPHWYPRSFMLDFEQACINVLDASFPHIALSGCYFHLRQSIHRQIQSLGYQTQYQNDPIFAHNIHKIAALAFIHPDVVINAFERLSSSLGDDYEDIIDYFEETYIGRLRPNQTRRQPKFGIDFWNMYHRTTEAVMRTNNVAEAYHRRIGSVFQYSHPTLWCFLEKLIEEENATHMDILHINADQAPKLKSKRNERFEKRLLNIISNPHAYVLKQLDSIASNISL</sequence>
<organism evidence="2 4">
    <name type="scientific">Didymodactylos carnosus</name>
    <dbReference type="NCBI Taxonomy" id="1234261"/>
    <lineage>
        <taxon>Eukaryota</taxon>
        <taxon>Metazoa</taxon>
        <taxon>Spiralia</taxon>
        <taxon>Gnathifera</taxon>
        <taxon>Rotifera</taxon>
        <taxon>Eurotatoria</taxon>
        <taxon>Bdelloidea</taxon>
        <taxon>Philodinida</taxon>
        <taxon>Philodinidae</taxon>
        <taxon>Didymodactylos</taxon>
    </lineage>
</organism>
<dbReference type="PANTHER" id="PTHR47160">
    <property type="entry name" value="PUTATIVE-RELATED"/>
    <property type="match status" value="1"/>
</dbReference>
<gene>
    <name evidence="2" type="ORF">OVA965_LOCUS26904</name>
    <name evidence="3" type="ORF">TMI583_LOCUS27645</name>
</gene>
<protein>
    <recommendedName>
        <fullName evidence="1">MULE transposase domain-containing protein</fullName>
    </recommendedName>
</protein>
<dbReference type="EMBL" id="CAJNOK010017487">
    <property type="protein sequence ID" value="CAF1264909.1"/>
    <property type="molecule type" value="Genomic_DNA"/>
</dbReference>
<evidence type="ECO:0000313" key="3">
    <source>
        <dbReference type="EMBL" id="CAF4071139.1"/>
    </source>
</evidence>
<dbReference type="EMBL" id="CAJOBA010039043">
    <property type="protein sequence ID" value="CAF4071139.1"/>
    <property type="molecule type" value="Genomic_DNA"/>
</dbReference>
<name>A0A8S2EXE0_9BILA</name>
<dbReference type="Proteomes" id="UP000677228">
    <property type="component" value="Unassembled WGS sequence"/>
</dbReference>
<dbReference type="Pfam" id="PF10551">
    <property type="entry name" value="MULE"/>
    <property type="match status" value="1"/>
</dbReference>
<evidence type="ECO:0000313" key="2">
    <source>
        <dbReference type="EMBL" id="CAF1264909.1"/>
    </source>
</evidence>
<feature type="domain" description="MULE transposase" evidence="1">
    <location>
        <begin position="84"/>
        <end position="175"/>
    </location>
</feature>
<dbReference type="PANTHER" id="PTHR47160:SF8">
    <property type="entry name" value="MULE TRANSPOSASE DOMAIN-CONTAINING PROTEIN"/>
    <property type="match status" value="1"/>
</dbReference>
<dbReference type="Proteomes" id="UP000682733">
    <property type="component" value="Unassembled WGS sequence"/>
</dbReference>
<evidence type="ECO:0000259" key="1">
    <source>
        <dbReference type="Pfam" id="PF10551"/>
    </source>
</evidence>
<dbReference type="AlphaFoldDB" id="A0A8S2EXE0"/>
<proteinExistence type="predicted"/>
<reference evidence="2" key="1">
    <citation type="submission" date="2021-02" db="EMBL/GenBank/DDBJ databases">
        <authorList>
            <person name="Nowell W R."/>
        </authorList>
    </citation>
    <scope>NUCLEOTIDE SEQUENCE</scope>
</reference>
<comment type="caution">
    <text evidence="2">The sequence shown here is derived from an EMBL/GenBank/DDBJ whole genome shotgun (WGS) entry which is preliminary data.</text>
</comment>
<evidence type="ECO:0000313" key="4">
    <source>
        <dbReference type="Proteomes" id="UP000677228"/>
    </source>
</evidence>
<accession>A0A8S2EXE0</accession>
<dbReference type="InterPro" id="IPR018289">
    <property type="entry name" value="MULE_transposase_dom"/>
</dbReference>